<evidence type="ECO:0000313" key="2">
    <source>
        <dbReference type="Proteomes" id="UP000276133"/>
    </source>
</evidence>
<accession>A0A3M7QT56</accession>
<organism evidence="1 2">
    <name type="scientific">Brachionus plicatilis</name>
    <name type="common">Marine rotifer</name>
    <name type="synonym">Brachionus muelleri</name>
    <dbReference type="NCBI Taxonomy" id="10195"/>
    <lineage>
        <taxon>Eukaryota</taxon>
        <taxon>Metazoa</taxon>
        <taxon>Spiralia</taxon>
        <taxon>Gnathifera</taxon>
        <taxon>Rotifera</taxon>
        <taxon>Eurotatoria</taxon>
        <taxon>Monogononta</taxon>
        <taxon>Pseudotrocha</taxon>
        <taxon>Ploima</taxon>
        <taxon>Brachionidae</taxon>
        <taxon>Brachionus</taxon>
    </lineage>
</organism>
<dbReference type="EMBL" id="REGN01005218">
    <property type="protein sequence ID" value="RNA14284.1"/>
    <property type="molecule type" value="Genomic_DNA"/>
</dbReference>
<comment type="caution">
    <text evidence="1">The sequence shown here is derived from an EMBL/GenBank/DDBJ whole genome shotgun (WGS) entry which is preliminary data.</text>
</comment>
<reference evidence="1 2" key="1">
    <citation type="journal article" date="2018" name="Sci. Rep.">
        <title>Genomic signatures of local adaptation to the degree of environmental predictability in rotifers.</title>
        <authorList>
            <person name="Franch-Gras L."/>
            <person name="Hahn C."/>
            <person name="Garcia-Roger E.M."/>
            <person name="Carmona M.J."/>
            <person name="Serra M."/>
            <person name="Gomez A."/>
        </authorList>
    </citation>
    <scope>NUCLEOTIDE SEQUENCE [LARGE SCALE GENOMIC DNA]</scope>
    <source>
        <strain evidence="1">HYR1</strain>
    </source>
</reference>
<dbReference type="Proteomes" id="UP000276133">
    <property type="component" value="Unassembled WGS sequence"/>
</dbReference>
<proteinExistence type="predicted"/>
<gene>
    <name evidence="1" type="ORF">BpHYR1_036889</name>
</gene>
<sequence>MDYLLSCSLKEKYYLSTISNKKEFFQFCIKKLKNLNTNCKPKKIHPFVSRLLFWVYVKSRLAQKFNNLMFNIFRNWVNKPFFLTSLMLHFETFENFEAN</sequence>
<protein>
    <submittedName>
        <fullName evidence="1">Uncharacterized protein</fullName>
    </submittedName>
</protein>
<dbReference type="AlphaFoldDB" id="A0A3M7QT56"/>
<evidence type="ECO:0000313" key="1">
    <source>
        <dbReference type="EMBL" id="RNA14284.1"/>
    </source>
</evidence>
<name>A0A3M7QT56_BRAPC</name>
<keyword evidence="2" id="KW-1185">Reference proteome</keyword>